<feature type="active site" description="Proton acceptor" evidence="6">
    <location>
        <position position="389"/>
    </location>
</feature>
<dbReference type="PANTHER" id="PTHR18919:SF156">
    <property type="entry name" value="ACETYL-COA ACETYLTRANSFERASE, MITOCHONDRIAL"/>
    <property type="match status" value="1"/>
</dbReference>
<dbReference type="Pfam" id="PF00108">
    <property type="entry name" value="Thiolase_N"/>
    <property type="match status" value="1"/>
</dbReference>
<keyword evidence="4" id="KW-0630">Potassium</keyword>
<dbReference type="PROSITE" id="PS00098">
    <property type="entry name" value="THIOLASE_1"/>
    <property type="match status" value="1"/>
</dbReference>
<dbReference type="InterPro" id="IPR020613">
    <property type="entry name" value="Thiolase_CS"/>
</dbReference>
<sequence length="403" mass="42877">MENKNNVVVIVSAVRTPIGGFNGVLSKLKATELGSIAIKGALEKANIKGDQVNEVFFGNVLPANLGQGPARIAALGGGIPSKVPCTTVNKVCSSGMKAVTLGAQQIMLGGADVVVAGGMESMSNVPYYLDRNGFSNVKMGNKEIVDGMIQDGLWDSFNNFHMGLAGELCAEEMKITREEQDAYAIESYKKAKQAFESKMFDTEIIPVKIPLPKRTNEEQKYITITEDEEYTKLNEEKLKVLRTAFKKDGTITAANASTISDGAAAVVLMSEATAIKLGAPILARIISFADAAQEPEKFPTSPSLSIKKALDLSPFDSLENIDFFEINEAFSVVVCANQKLLSIPKQKINVFGGAVSLGHPIGCSGARILVTLINVLHKKNAKIGCAAICNGGGGSTAMIIERV</sequence>
<dbReference type="Proteomes" id="UP001149090">
    <property type="component" value="Unassembled WGS sequence"/>
</dbReference>
<dbReference type="PANTHER" id="PTHR18919">
    <property type="entry name" value="ACETYL-COA C-ACYLTRANSFERASE"/>
    <property type="match status" value="1"/>
</dbReference>
<dbReference type="InterPro" id="IPR020617">
    <property type="entry name" value="Thiolase_C"/>
</dbReference>
<proteinExistence type="inferred from homology"/>
<dbReference type="GO" id="GO:0046872">
    <property type="term" value="F:metal ion binding"/>
    <property type="evidence" value="ECO:0007669"/>
    <property type="project" value="UniProtKB-KW"/>
</dbReference>
<dbReference type="GO" id="GO:0003985">
    <property type="term" value="F:acetyl-CoA C-acetyltransferase activity"/>
    <property type="evidence" value="ECO:0007669"/>
    <property type="project" value="TreeGrafter"/>
</dbReference>
<protein>
    <submittedName>
        <fullName evidence="10">Acetyl-coa acetyltransferase cytosolic</fullName>
    </submittedName>
</protein>
<dbReference type="GO" id="GO:0006635">
    <property type="term" value="P:fatty acid beta-oxidation"/>
    <property type="evidence" value="ECO:0007669"/>
    <property type="project" value="TreeGrafter"/>
</dbReference>
<evidence type="ECO:0000256" key="1">
    <source>
        <dbReference type="ARBA" id="ARBA00010982"/>
    </source>
</evidence>
<evidence type="ECO:0000256" key="5">
    <source>
        <dbReference type="ARBA" id="ARBA00023315"/>
    </source>
</evidence>
<evidence type="ECO:0000256" key="6">
    <source>
        <dbReference type="PIRSR" id="PIRSR000429-1"/>
    </source>
</evidence>
<dbReference type="OMA" id="ICPSIAI"/>
<dbReference type="AlphaFoldDB" id="A0A9Q0RF91"/>
<feature type="active site" description="Acyl-thioester intermediate" evidence="6">
    <location>
        <position position="92"/>
    </location>
</feature>
<dbReference type="EMBL" id="JAPDFW010000060">
    <property type="protein sequence ID" value="KAJ5076514.1"/>
    <property type="molecule type" value="Genomic_DNA"/>
</dbReference>
<dbReference type="PIRSF" id="PIRSF000429">
    <property type="entry name" value="Ac-CoA_Ac_transf"/>
    <property type="match status" value="1"/>
</dbReference>
<dbReference type="Pfam" id="PF02803">
    <property type="entry name" value="Thiolase_C"/>
    <property type="match status" value="1"/>
</dbReference>
<evidence type="ECO:0000256" key="7">
    <source>
        <dbReference type="RuleBase" id="RU003557"/>
    </source>
</evidence>
<keyword evidence="2 7" id="KW-0808">Transferase</keyword>
<dbReference type="SUPFAM" id="SSF53901">
    <property type="entry name" value="Thiolase-like"/>
    <property type="match status" value="2"/>
</dbReference>
<feature type="active site" description="Proton acceptor" evidence="6">
    <location>
        <position position="359"/>
    </location>
</feature>
<dbReference type="InterPro" id="IPR016039">
    <property type="entry name" value="Thiolase-like"/>
</dbReference>
<dbReference type="InterPro" id="IPR020615">
    <property type="entry name" value="Thiolase_acyl_enz_int_AS"/>
</dbReference>
<feature type="domain" description="Thiolase C-terminal" evidence="9">
    <location>
        <begin position="281"/>
        <end position="402"/>
    </location>
</feature>
<comment type="similarity">
    <text evidence="1 7">Belongs to the thiolase-like superfamily. Thiolase family.</text>
</comment>
<evidence type="ECO:0000259" key="9">
    <source>
        <dbReference type="Pfam" id="PF02803"/>
    </source>
</evidence>
<dbReference type="NCBIfam" id="TIGR01930">
    <property type="entry name" value="AcCoA-C-Actrans"/>
    <property type="match status" value="1"/>
</dbReference>
<evidence type="ECO:0000256" key="4">
    <source>
        <dbReference type="ARBA" id="ARBA00022958"/>
    </source>
</evidence>
<gene>
    <name evidence="10" type="ORF">M0811_06094</name>
</gene>
<keyword evidence="5 7" id="KW-0012">Acyltransferase</keyword>
<feature type="domain" description="Thiolase N-terminal" evidence="8">
    <location>
        <begin position="8"/>
        <end position="271"/>
    </location>
</feature>
<evidence type="ECO:0000259" key="8">
    <source>
        <dbReference type="Pfam" id="PF00108"/>
    </source>
</evidence>
<dbReference type="Gene3D" id="3.40.47.10">
    <property type="match status" value="1"/>
</dbReference>
<comment type="caution">
    <text evidence="10">The sequence shown here is derived from an EMBL/GenBank/DDBJ whole genome shotgun (WGS) entry which is preliminary data.</text>
</comment>
<dbReference type="OrthoDB" id="5404651at2759"/>
<accession>A0A9Q0RF91</accession>
<dbReference type="FunFam" id="3.40.47.10:FF:000007">
    <property type="entry name" value="acetyl-CoA acetyltransferase, mitochondrial"/>
    <property type="match status" value="1"/>
</dbReference>
<organism evidence="10 11">
    <name type="scientific">Anaeramoeba ignava</name>
    <name type="common">Anaerobic marine amoeba</name>
    <dbReference type="NCBI Taxonomy" id="1746090"/>
    <lineage>
        <taxon>Eukaryota</taxon>
        <taxon>Metamonada</taxon>
        <taxon>Anaeramoebidae</taxon>
        <taxon>Anaeramoeba</taxon>
    </lineage>
</organism>
<keyword evidence="3" id="KW-0479">Metal-binding</keyword>
<evidence type="ECO:0000256" key="3">
    <source>
        <dbReference type="ARBA" id="ARBA00022723"/>
    </source>
</evidence>
<keyword evidence="11" id="KW-1185">Reference proteome</keyword>
<dbReference type="InterPro" id="IPR020616">
    <property type="entry name" value="Thiolase_N"/>
</dbReference>
<evidence type="ECO:0000256" key="2">
    <source>
        <dbReference type="ARBA" id="ARBA00022679"/>
    </source>
</evidence>
<reference evidence="10" key="1">
    <citation type="submission" date="2022-10" db="EMBL/GenBank/DDBJ databases">
        <title>Novel sulphate-reducing endosymbionts in the free-living metamonad Anaeramoeba.</title>
        <authorList>
            <person name="Jerlstrom-Hultqvist J."/>
            <person name="Cepicka I."/>
            <person name="Gallot-Lavallee L."/>
            <person name="Salas-Leiva D."/>
            <person name="Curtis B.A."/>
            <person name="Zahonova K."/>
            <person name="Pipaliya S."/>
            <person name="Dacks J."/>
            <person name="Roger A.J."/>
        </authorList>
    </citation>
    <scope>NUCLEOTIDE SEQUENCE</scope>
    <source>
        <strain evidence="10">BMAN</strain>
    </source>
</reference>
<evidence type="ECO:0000313" key="10">
    <source>
        <dbReference type="EMBL" id="KAJ5076514.1"/>
    </source>
</evidence>
<dbReference type="GO" id="GO:0005739">
    <property type="term" value="C:mitochondrion"/>
    <property type="evidence" value="ECO:0007669"/>
    <property type="project" value="TreeGrafter"/>
</dbReference>
<dbReference type="PROSITE" id="PS00737">
    <property type="entry name" value="THIOLASE_2"/>
    <property type="match status" value="1"/>
</dbReference>
<dbReference type="InterPro" id="IPR002155">
    <property type="entry name" value="Thiolase"/>
</dbReference>
<evidence type="ECO:0000313" key="11">
    <source>
        <dbReference type="Proteomes" id="UP001149090"/>
    </source>
</evidence>
<name>A0A9Q0RF91_ANAIG</name>
<dbReference type="CDD" id="cd00751">
    <property type="entry name" value="thiolase"/>
    <property type="match status" value="1"/>
</dbReference>